<protein>
    <submittedName>
        <fullName evidence="1">Uncharacterized protein</fullName>
    </submittedName>
</protein>
<name>A0ABT5S4W2_9FLAO</name>
<evidence type="ECO:0000313" key="1">
    <source>
        <dbReference type="EMBL" id="MDD7913147.1"/>
    </source>
</evidence>
<dbReference type="RefSeq" id="WP_274270135.1">
    <property type="nucleotide sequence ID" value="NZ_JAOSLC020000002.1"/>
</dbReference>
<gene>
    <name evidence="1" type="ORF">N5A56_001255</name>
</gene>
<dbReference type="EMBL" id="JAOSLC020000002">
    <property type="protein sequence ID" value="MDD7913147.1"/>
    <property type="molecule type" value="Genomic_DNA"/>
</dbReference>
<accession>A0ABT5S4W2</accession>
<proteinExistence type="predicted"/>
<sequence length="540" mass="60788">MPRLLKNDTVRLIEASIESLGLAQVGICAFRRDVLKMEQVRYSPEIGLIGTSIELAMSSILIQALGKKSIYRDYKNAKYKTASEILSDFRTLLKQSSSNILFLSNGINNSTEHIDKILALTNRFQIIITGRANGLHNGYGLNYDLVASLFQNVSAFLKLVGLSNNFKPYLTKVPELVGIKIDSDLVINDLYKRFNETKSLIEQKSILSSLFLILPEIPKELPEWISKFESIKIAPKKTDVVYLINALEQANPVTLNKVTSSSNSLDVKIVGRDVEGAIPISVQSLKSEFTQIKDQFDADVASANGRLNKNKQLDLPPKTSIYNAFSFDLAELKILEKDKKFTAHQTWPFIIEAINISKNNTNAPYWFFIRKTNDLGQLKACIKKSSKYGNSSLRKNATLVLGGIEAIEKDEPIDTDSIFIQKLLTEINTLSSQLDKLKKLYKKNGLNGLTEDYSQCFEDLFNENISIGEVLEKIIDDETIDNSSKKYWIAKLTTIMPESQDLHILAGILNNNEYKNAHTNIRKAYRAFDFNTFGPKVKST</sequence>
<comment type="caution">
    <text evidence="1">The sequence shown here is derived from an EMBL/GenBank/DDBJ whole genome shotgun (WGS) entry which is preliminary data.</text>
</comment>
<reference evidence="1" key="1">
    <citation type="submission" date="2023-02" db="EMBL/GenBank/DDBJ databases">
        <title>Polaribacter ponticola sp. nov., isolated from seawater.</title>
        <authorList>
            <person name="Baek J.H."/>
            <person name="Kim J.M."/>
            <person name="Choi D.G."/>
            <person name="Jeon C.O."/>
        </authorList>
    </citation>
    <scope>NUCLEOTIDE SEQUENCE</scope>
    <source>
        <strain evidence="1">MSW5</strain>
    </source>
</reference>
<organism evidence="1 2">
    <name type="scientific">Polaribacter ponticola</name>
    <dbReference type="NCBI Taxonomy" id="2978475"/>
    <lineage>
        <taxon>Bacteria</taxon>
        <taxon>Pseudomonadati</taxon>
        <taxon>Bacteroidota</taxon>
        <taxon>Flavobacteriia</taxon>
        <taxon>Flavobacteriales</taxon>
        <taxon>Flavobacteriaceae</taxon>
    </lineage>
</organism>
<dbReference type="Proteomes" id="UP001151478">
    <property type="component" value="Unassembled WGS sequence"/>
</dbReference>
<keyword evidence="2" id="KW-1185">Reference proteome</keyword>
<evidence type="ECO:0000313" key="2">
    <source>
        <dbReference type="Proteomes" id="UP001151478"/>
    </source>
</evidence>